<dbReference type="HOGENOM" id="CLU_1237459_0_0_1"/>
<organism evidence="2 3">
    <name type="scientific">Ciona intestinalis</name>
    <name type="common">Transparent sea squirt</name>
    <name type="synonym">Ascidia intestinalis</name>
    <dbReference type="NCBI Taxonomy" id="7719"/>
    <lineage>
        <taxon>Eukaryota</taxon>
        <taxon>Metazoa</taxon>
        <taxon>Chordata</taxon>
        <taxon>Tunicata</taxon>
        <taxon>Ascidiacea</taxon>
        <taxon>Phlebobranchia</taxon>
        <taxon>Cionidae</taxon>
        <taxon>Ciona</taxon>
    </lineage>
</organism>
<dbReference type="Pfam" id="PF25032">
    <property type="entry name" value="N-HEAT_ATR"/>
    <property type="match status" value="1"/>
</dbReference>
<reference evidence="2" key="2">
    <citation type="journal article" date="2008" name="Genome Biol.">
        <title>Improved genome assembly and evidence-based global gene model set for the chordate Ciona intestinalis: new insight into intron and operon populations.</title>
        <authorList>
            <person name="Satou Y."/>
            <person name="Mineta K."/>
            <person name="Ogasawara M."/>
            <person name="Sasakura Y."/>
            <person name="Shoguchi E."/>
            <person name="Ueno K."/>
            <person name="Yamada L."/>
            <person name="Matsumoto J."/>
            <person name="Wasserscheid J."/>
            <person name="Dewar K."/>
            <person name="Wiley G.B."/>
            <person name="Macmil S.L."/>
            <person name="Roe B.A."/>
            <person name="Zeller R.W."/>
            <person name="Hastings K.E."/>
            <person name="Lemaire P."/>
            <person name="Lindquist E."/>
            <person name="Endo T."/>
            <person name="Hotta K."/>
            <person name="Inaba K."/>
        </authorList>
    </citation>
    <scope>NUCLEOTIDE SEQUENCE [LARGE SCALE GENOMIC DNA]</scope>
    <source>
        <strain evidence="2">wild type</strain>
    </source>
</reference>
<sequence>MDTEQLLNTIVSDYKNILSLPTDDQLNQARKIRESLNQLIHHRLSNITNVKNEISKAKGQSSQTQTVLNFIHHLIGQFPYPVFVPSTSQCNNMSGEKRSETFTSYSDFLYYFMANLTNILSSPDVNAIHDDAWKLLCLLHQLIKTKNICLYKILLKKSVDLFVELSAVSMRHDQDTMGEVSVTVFSNNSKVGLNICTFEKLEQFQVVASNILKEHLADIFQLIP</sequence>
<name>H2XRC3_CIOIN</name>
<evidence type="ECO:0000313" key="3">
    <source>
        <dbReference type="Proteomes" id="UP000008144"/>
    </source>
</evidence>
<reference evidence="2" key="3">
    <citation type="submission" date="2025-08" db="UniProtKB">
        <authorList>
            <consortium name="Ensembl"/>
        </authorList>
    </citation>
    <scope>IDENTIFICATION</scope>
</reference>
<dbReference type="InterPro" id="IPR056803">
    <property type="entry name" value="ATR-like_N-HEAT"/>
</dbReference>
<accession>H2XRC3</accession>
<dbReference type="STRING" id="7719.ENSCINP00000032207"/>
<reference evidence="3" key="1">
    <citation type="journal article" date="2002" name="Science">
        <title>The draft genome of Ciona intestinalis: insights into chordate and vertebrate origins.</title>
        <authorList>
            <person name="Dehal P."/>
            <person name="Satou Y."/>
            <person name="Campbell R.K."/>
            <person name="Chapman J."/>
            <person name="Degnan B."/>
            <person name="De Tomaso A."/>
            <person name="Davidson B."/>
            <person name="Di Gregorio A."/>
            <person name="Gelpke M."/>
            <person name="Goodstein D.M."/>
            <person name="Harafuji N."/>
            <person name="Hastings K.E."/>
            <person name="Ho I."/>
            <person name="Hotta K."/>
            <person name="Huang W."/>
            <person name="Kawashima T."/>
            <person name="Lemaire P."/>
            <person name="Martinez D."/>
            <person name="Meinertzhagen I.A."/>
            <person name="Necula S."/>
            <person name="Nonaka M."/>
            <person name="Putnam N."/>
            <person name="Rash S."/>
            <person name="Saiga H."/>
            <person name="Satake M."/>
            <person name="Terry A."/>
            <person name="Yamada L."/>
            <person name="Wang H.G."/>
            <person name="Awazu S."/>
            <person name="Azumi K."/>
            <person name="Boore J."/>
            <person name="Branno M."/>
            <person name="Chin-Bow S."/>
            <person name="DeSantis R."/>
            <person name="Doyle S."/>
            <person name="Francino P."/>
            <person name="Keys D.N."/>
            <person name="Haga S."/>
            <person name="Hayashi H."/>
            <person name="Hino K."/>
            <person name="Imai K.S."/>
            <person name="Inaba K."/>
            <person name="Kano S."/>
            <person name="Kobayashi K."/>
            <person name="Kobayashi M."/>
            <person name="Lee B.I."/>
            <person name="Makabe K.W."/>
            <person name="Manohar C."/>
            <person name="Matassi G."/>
            <person name="Medina M."/>
            <person name="Mochizuki Y."/>
            <person name="Mount S."/>
            <person name="Morishita T."/>
            <person name="Miura S."/>
            <person name="Nakayama A."/>
            <person name="Nishizaka S."/>
            <person name="Nomoto H."/>
            <person name="Ohta F."/>
            <person name="Oishi K."/>
            <person name="Rigoutsos I."/>
            <person name="Sano M."/>
            <person name="Sasaki A."/>
            <person name="Sasakura Y."/>
            <person name="Shoguchi E."/>
            <person name="Shin-i T."/>
            <person name="Spagnuolo A."/>
            <person name="Stainier D."/>
            <person name="Suzuki M.M."/>
            <person name="Tassy O."/>
            <person name="Takatori N."/>
            <person name="Tokuoka M."/>
            <person name="Yagi K."/>
            <person name="Yoshizaki F."/>
            <person name="Wada S."/>
            <person name="Zhang C."/>
            <person name="Hyatt P.D."/>
            <person name="Larimer F."/>
            <person name="Detter C."/>
            <person name="Doggett N."/>
            <person name="Glavina T."/>
            <person name="Hawkins T."/>
            <person name="Richardson P."/>
            <person name="Lucas S."/>
            <person name="Kohara Y."/>
            <person name="Levine M."/>
            <person name="Satoh N."/>
            <person name="Rokhsar D.S."/>
        </authorList>
    </citation>
    <scope>NUCLEOTIDE SEQUENCE [LARGE SCALE GENOMIC DNA]</scope>
</reference>
<protein>
    <recommendedName>
        <fullName evidence="1">Serine/threonine-protein kinase ATR-like N-HEAT region domain-containing protein</fullName>
    </recommendedName>
</protein>
<dbReference type="Proteomes" id="UP000008144">
    <property type="component" value="Chromosome 2"/>
</dbReference>
<keyword evidence="3" id="KW-1185">Reference proteome</keyword>
<evidence type="ECO:0000313" key="2">
    <source>
        <dbReference type="Ensembl" id="ENSCINP00000032207.1"/>
    </source>
</evidence>
<proteinExistence type="predicted"/>
<dbReference type="Ensembl" id="ENSCINT00000036246.1">
    <property type="protein sequence ID" value="ENSCINP00000032207.1"/>
    <property type="gene ID" value="ENSCING00000024880.1"/>
</dbReference>
<dbReference type="InParanoid" id="H2XRC3"/>
<dbReference type="AlphaFoldDB" id="H2XRC3"/>
<reference evidence="2" key="4">
    <citation type="submission" date="2025-09" db="UniProtKB">
        <authorList>
            <consortium name="Ensembl"/>
        </authorList>
    </citation>
    <scope>IDENTIFICATION</scope>
</reference>
<dbReference type="EMBL" id="EAAA01001328">
    <property type="status" value="NOT_ANNOTATED_CDS"/>
    <property type="molecule type" value="Genomic_DNA"/>
</dbReference>
<feature type="domain" description="Serine/threonine-protein kinase ATR-like N-HEAT region" evidence="1">
    <location>
        <begin position="29"/>
        <end position="220"/>
    </location>
</feature>
<evidence type="ECO:0000259" key="1">
    <source>
        <dbReference type="Pfam" id="PF25032"/>
    </source>
</evidence>